<proteinExistence type="predicted"/>
<reference evidence="2" key="1">
    <citation type="submission" date="2022-08" db="EMBL/GenBank/DDBJ databases">
        <title>Novel sulfate-reducing endosymbionts in the free-living metamonad Anaeramoeba.</title>
        <authorList>
            <person name="Jerlstrom-Hultqvist J."/>
            <person name="Cepicka I."/>
            <person name="Gallot-Lavallee L."/>
            <person name="Salas-Leiva D."/>
            <person name="Curtis B.A."/>
            <person name="Zahonova K."/>
            <person name="Pipaliya S."/>
            <person name="Dacks J."/>
            <person name="Roger A.J."/>
        </authorList>
    </citation>
    <scope>NUCLEOTIDE SEQUENCE</scope>
    <source>
        <strain evidence="2">Schooner1</strain>
    </source>
</reference>
<evidence type="ECO:0000313" key="2">
    <source>
        <dbReference type="EMBL" id="KAJ6239858.1"/>
    </source>
</evidence>
<organism evidence="2 3">
    <name type="scientific">Anaeramoeba flamelloides</name>
    <dbReference type="NCBI Taxonomy" id="1746091"/>
    <lineage>
        <taxon>Eukaryota</taxon>
        <taxon>Metamonada</taxon>
        <taxon>Anaeramoebidae</taxon>
        <taxon>Anaeramoeba</taxon>
    </lineage>
</organism>
<comment type="caution">
    <text evidence="2">The sequence shown here is derived from an EMBL/GenBank/DDBJ whole genome shotgun (WGS) entry which is preliminary data.</text>
</comment>
<dbReference type="Gene3D" id="3.90.1640.20">
    <property type="entry name" value="TON_0340"/>
    <property type="match status" value="1"/>
</dbReference>
<protein>
    <submittedName>
        <fullName evidence="2">D-glutamate cyclase</fullName>
    </submittedName>
</protein>
<name>A0ABQ8Y4W2_9EUKA</name>
<accession>A0ABQ8Y4W2</accession>
<feature type="domain" description="D-glutamate cyclase-like C-terminal" evidence="1">
    <location>
        <begin position="15"/>
        <end position="303"/>
    </location>
</feature>
<dbReference type="PANTHER" id="PTHR32022:SF10">
    <property type="entry name" value="D-GLUTAMATE CYCLASE, MITOCHONDRIAL"/>
    <property type="match status" value="1"/>
</dbReference>
<keyword evidence="3" id="KW-1185">Reference proteome</keyword>
<gene>
    <name evidence="2" type="ORF">M0813_24778</name>
</gene>
<dbReference type="Pfam" id="PF14336">
    <property type="entry name" value="GLUCM-like_C"/>
    <property type="match status" value="1"/>
</dbReference>
<evidence type="ECO:0000259" key="1">
    <source>
        <dbReference type="Pfam" id="PF14336"/>
    </source>
</evidence>
<dbReference type="InterPro" id="IPR025504">
    <property type="entry name" value="GLUCM_C"/>
</dbReference>
<dbReference type="Proteomes" id="UP001150062">
    <property type="component" value="Unassembled WGS sequence"/>
</dbReference>
<sequence>MSSKTNNDPNKYEQIRQIVQRDLGSRGITRMFDRESTILESMSKNILNSKLGICIVTGFYISSAGIGETDGPHGTIFLAKAIQLLRPSLPIHILTDSSSSESLKRGLRHSNLSDVVKLHVPENEEQFSELENTLAGGIDRLVSIERCGHNKNGEYRSMSSKNITQNTLPFDRLFGEWSKNNNVMTMAIGDGGNEIGMGKFYDIIVTDINFGEVIACTVETDLVMCVGVSNWGGYAIAAAMMIDEQIQNNTRLMENIDWFRSENQSVILDEIIKGGCVDGISGKIERKVDGLDFDSVHAEMIDLIMDIVIL</sequence>
<evidence type="ECO:0000313" key="3">
    <source>
        <dbReference type="Proteomes" id="UP001150062"/>
    </source>
</evidence>
<dbReference type="EMBL" id="JAOAOG010000216">
    <property type="protein sequence ID" value="KAJ6239858.1"/>
    <property type="molecule type" value="Genomic_DNA"/>
</dbReference>
<dbReference type="PANTHER" id="PTHR32022">
    <property type="entry name" value="D-GLUTAMATE CYCLASE, MITOCHONDRIAL"/>
    <property type="match status" value="1"/>
</dbReference>